<dbReference type="AlphaFoldDB" id="A0A3G1B420"/>
<dbReference type="InterPro" id="IPR042106">
    <property type="entry name" value="Nuo/plastoQ_OxRdtase_6_NuoJ"/>
</dbReference>
<accession>A0A3G1B420</accession>
<dbReference type="STRING" id="1603555.SU86_008080"/>
<dbReference type="Proteomes" id="UP000266745">
    <property type="component" value="Chromosome"/>
</dbReference>
<dbReference type="PANTHER" id="PTHR33269">
    <property type="entry name" value="NADH-UBIQUINONE OXIDOREDUCTASE CHAIN 6"/>
    <property type="match status" value="1"/>
</dbReference>
<feature type="transmembrane region" description="Helical" evidence="1">
    <location>
        <begin position="30"/>
        <end position="47"/>
    </location>
</feature>
<feature type="transmembrane region" description="Helical" evidence="1">
    <location>
        <begin position="136"/>
        <end position="158"/>
    </location>
</feature>
<proteinExistence type="predicted"/>
<dbReference type="PANTHER" id="PTHR33269:SF17">
    <property type="entry name" value="NADH-UBIQUINONE OXIDOREDUCTASE CHAIN 6"/>
    <property type="match status" value="1"/>
</dbReference>
<keyword evidence="1" id="KW-1133">Transmembrane helix</keyword>
<name>A0A3G1B420_9ARCH</name>
<evidence type="ECO:0000313" key="2">
    <source>
        <dbReference type="EMBL" id="AJZ76325.1"/>
    </source>
</evidence>
<dbReference type="InterPro" id="IPR001457">
    <property type="entry name" value="NADH_UbQ/plastoQ_OxRdtase_su6"/>
</dbReference>
<feature type="transmembrane region" description="Helical" evidence="1">
    <location>
        <begin position="53"/>
        <end position="75"/>
    </location>
</feature>
<feature type="transmembrane region" description="Helical" evidence="1">
    <location>
        <begin position="96"/>
        <end position="116"/>
    </location>
</feature>
<gene>
    <name evidence="2" type="ORF">SU86_008080</name>
</gene>
<dbReference type="KEGG" id="tah:SU86_008080"/>
<sequence length="170" mass="18434">MADAVFLALAVMTIGSAIAALEVRSLIYGSIALMGTLGGIAGFFLLLDSPFVAMFQIAVYIGSIAVLILFTVMLVRRQLIFIKIEDPRRRYAGIGLMLVMMMALGAVILSSGIKTIQTDEPPVDFRMIGADFLTYYWPALILMGFILAASVIGALTLARREDITNDQHNA</sequence>
<keyword evidence="3" id="KW-1185">Reference proteome</keyword>
<evidence type="ECO:0000313" key="3">
    <source>
        <dbReference type="Proteomes" id="UP000266745"/>
    </source>
</evidence>
<dbReference type="Pfam" id="PF00499">
    <property type="entry name" value="Oxidored_q3"/>
    <property type="match status" value="1"/>
</dbReference>
<dbReference type="RefSeq" id="WP_048187013.1">
    <property type="nucleotide sequence ID" value="NZ_CP011097.1"/>
</dbReference>
<organism evidence="2 3">
    <name type="scientific">Candidatus Nitrosotenuis cloacae</name>
    <dbReference type="NCBI Taxonomy" id="1603555"/>
    <lineage>
        <taxon>Archaea</taxon>
        <taxon>Nitrososphaerota</taxon>
        <taxon>Candidatus Nitrosotenuis</taxon>
    </lineage>
</organism>
<keyword evidence="1" id="KW-0812">Transmembrane</keyword>
<dbReference type="EMBL" id="CP011097">
    <property type="protein sequence ID" value="AJZ76325.1"/>
    <property type="molecule type" value="Genomic_DNA"/>
</dbReference>
<dbReference type="GO" id="GO:0008137">
    <property type="term" value="F:NADH dehydrogenase (ubiquinone) activity"/>
    <property type="evidence" value="ECO:0007669"/>
    <property type="project" value="InterPro"/>
</dbReference>
<feature type="transmembrane region" description="Helical" evidence="1">
    <location>
        <begin position="6"/>
        <end position="23"/>
    </location>
</feature>
<protein>
    <submittedName>
        <fullName evidence="2">NADH-ubiquinone oxidoreductase</fullName>
    </submittedName>
</protein>
<dbReference type="GeneID" id="24874516"/>
<keyword evidence="2" id="KW-0830">Ubiquinone</keyword>
<dbReference type="OrthoDB" id="10566at2157"/>
<evidence type="ECO:0000256" key="1">
    <source>
        <dbReference type="SAM" id="Phobius"/>
    </source>
</evidence>
<keyword evidence="1" id="KW-0472">Membrane</keyword>
<reference evidence="2 3" key="1">
    <citation type="journal article" date="2016" name="Sci. Rep.">
        <title>A novel ammonia-oxidizing archaeon from wastewater treatment plant: Its enrichment, physiological and genomic characteristics.</title>
        <authorList>
            <person name="Li Y."/>
            <person name="Ding K."/>
            <person name="Wen X."/>
            <person name="Zhang B."/>
            <person name="Shen B."/>
            <person name="Yang Y."/>
        </authorList>
    </citation>
    <scope>NUCLEOTIDE SEQUENCE [LARGE SCALE GENOMIC DNA]</scope>
    <source>
        <strain evidence="2 3">SAT1</strain>
    </source>
</reference>
<dbReference type="Gene3D" id="1.20.120.1200">
    <property type="entry name" value="NADH-ubiquinone/plastoquinone oxidoreductase chain 6, subunit NuoJ"/>
    <property type="match status" value="1"/>
</dbReference>